<dbReference type="Gene3D" id="3.30.950.30">
    <property type="entry name" value="Schlafen, AAA domain"/>
    <property type="match status" value="1"/>
</dbReference>
<dbReference type="InterPro" id="IPR007421">
    <property type="entry name" value="Schlafen_AlbA_2_dom"/>
</dbReference>
<dbReference type="InterPro" id="IPR038461">
    <property type="entry name" value="Schlafen_AlbA_2_dom_sf"/>
</dbReference>
<dbReference type="Pfam" id="PF04326">
    <property type="entry name" value="SLFN_AlbA_2"/>
    <property type="match status" value="1"/>
</dbReference>
<feature type="transmembrane region" description="Helical" evidence="1">
    <location>
        <begin position="20"/>
        <end position="39"/>
    </location>
</feature>
<reference evidence="3 4" key="1">
    <citation type="submission" date="2019-11" db="EMBL/GenBank/DDBJ databases">
        <title>Pseudodesulfovibrio alkaliphilus, sp. nov., an alkaliphilic sulfate-reducing bacteria from mud volcano of Taman peninsula, Russia.</title>
        <authorList>
            <person name="Frolova A."/>
            <person name="Merkel A.Y."/>
            <person name="Slobodkin A.I."/>
        </authorList>
    </citation>
    <scope>NUCLEOTIDE SEQUENCE [LARGE SCALE GENOMIC DNA]</scope>
    <source>
        <strain evidence="3 4">F-1</strain>
    </source>
</reference>
<comment type="caution">
    <text evidence="3">The sequence shown here is derived from an EMBL/GenBank/DDBJ whole genome shotgun (WGS) entry which is preliminary data.</text>
</comment>
<keyword evidence="1" id="KW-0472">Membrane</keyword>
<feature type="transmembrane region" description="Helical" evidence="1">
    <location>
        <begin position="293"/>
        <end position="315"/>
    </location>
</feature>
<keyword evidence="4" id="KW-1185">Reference proteome</keyword>
<evidence type="ECO:0000259" key="2">
    <source>
        <dbReference type="Pfam" id="PF04326"/>
    </source>
</evidence>
<organism evidence="3 4">
    <name type="scientific">Pseudodesulfovibrio alkaliphilus</name>
    <dbReference type="NCBI Taxonomy" id="2661613"/>
    <lineage>
        <taxon>Bacteria</taxon>
        <taxon>Pseudomonadati</taxon>
        <taxon>Thermodesulfobacteriota</taxon>
        <taxon>Desulfovibrionia</taxon>
        <taxon>Desulfovibrionales</taxon>
        <taxon>Desulfovibrionaceae</taxon>
    </lineage>
</organism>
<name>A0A7K1KLB1_9BACT</name>
<dbReference type="EMBL" id="WODC01000002">
    <property type="protein sequence ID" value="MUM76859.1"/>
    <property type="molecule type" value="Genomic_DNA"/>
</dbReference>
<dbReference type="RefSeq" id="WP_155932509.1">
    <property type="nucleotide sequence ID" value="NZ_WODC01000002.1"/>
</dbReference>
<evidence type="ECO:0000313" key="3">
    <source>
        <dbReference type="EMBL" id="MUM76859.1"/>
    </source>
</evidence>
<accession>A0A7K1KLB1</accession>
<dbReference type="AlphaFoldDB" id="A0A7K1KLB1"/>
<evidence type="ECO:0000256" key="1">
    <source>
        <dbReference type="SAM" id="Phobius"/>
    </source>
</evidence>
<keyword evidence="1" id="KW-0812">Transmembrane</keyword>
<feature type="domain" description="Schlafen AlbA-2" evidence="2">
    <location>
        <begin position="377"/>
        <end position="508"/>
    </location>
</feature>
<evidence type="ECO:0000313" key="4">
    <source>
        <dbReference type="Proteomes" id="UP000461162"/>
    </source>
</evidence>
<proteinExistence type="predicted"/>
<protein>
    <recommendedName>
        <fullName evidence="2">Schlafen AlbA-2 domain-containing protein</fullName>
    </recommendedName>
</protein>
<keyword evidence="1" id="KW-1133">Transmembrane helix</keyword>
<dbReference type="Proteomes" id="UP000461162">
    <property type="component" value="Unassembled WGS sequence"/>
</dbReference>
<gene>
    <name evidence="3" type="ORF">GKC30_04340</name>
</gene>
<feature type="transmembrane region" description="Helical" evidence="1">
    <location>
        <begin position="327"/>
        <end position="346"/>
    </location>
</feature>
<sequence length="520" mass="55654">MFDQRPAQSIIRGKNLYRILQAGVLLAWAVLGALVFWGVREVRHDAAAVAVESSAKGLAGAVTVLVNAVTTSGGDMVVSRLDSLGPSDLRRTFTDILGRHPDMASIMVSDGEGLRYLLLRGADGLLEAVPGQDGGWTLWRPDGSSSAAVAPERFDGAAVDKALAEEFRHLEPGQVNWRSAGRYVDAGESWLAAASLVQGGAGRVMLSFVFPVGVVVNQLDGAEKGRAEKVFLFWDNGSVLPVGDADRNPGAARQPGPAQEIPDPVIAAAAERMARDASLRGVPVPLRVRGEVWWAYLAPLSVFGDTLSLGVVVPMAGVIPSLGSDTFLQVFGSALALLGVAALYLLRRNRSRIETLGMRHGAARNADDVLRLIAEGESRGLEFKQTMRFNLKAGKNGKEIEHAIVKSVSAFINSEGGTLLVGVADDGTVTGFAEDSFANDDKALLHFNNLVNQYLGAEFSRYVETMAIQVGGATVIRALCMPARVPAILKNGQSEEFYVRSGPASRQLSFSQFHEWLRNH</sequence>